<dbReference type="Proteomes" id="UP000276133">
    <property type="component" value="Unassembled WGS sequence"/>
</dbReference>
<evidence type="ECO:0000313" key="2">
    <source>
        <dbReference type="Proteomes" id="UP000276133"/>
    </source>
</evidence>
<reference evidence="1 2" key="1">
    <citation type="journal article" date="2018" name="Sci. Rep.">
        <title>Genomic signatures of local adaptation to the degree of environmental predictability in rotifers.</title>
        <authorList>
            <person name="Franch-Gras L."/>
            <person name="Hahn C."/>
            <person name="Garcia-Roger E.M."/>
            <person name="Carmona M.J."/>
            <person name="Serra M."/>
            <person name="Gomez A."/>
        </authorList>
    </citation>
    <scope>NUCLEOTIDE SEQUENCE [LARGE SCALE GENOMIC DNA]</scope>
    <source>
        <strain evidence="1">HYR1</strain>
    </source>
</reference>
<evidence type="ECO:0000313" key="1">
    <source>
        <dbReference type="EMBL" id="RNA43078.1"/>
    </source>
</evidence>
<organism evidence="1 2">
    <name type="scientific">Brachionus plicatilis</name>
    <name type="common">Marine rotifer</name>
    <name type="synonym">Brachionus muelleri</name>
    <dbReference type="NCBI Taxonomy" id="10195"/>
    <lineage>
        <taxon>Eukaryota</taxon>
        <taxon>Metazoa</taxon>
        <taxon>Spiralia</taxon>
        <taxon>Gnathifera</taxon>
        <taxon>Rotifera</taxon>
        <taxon>Eurotatoria</taxon>
        <taxon>Monogononta</taxon>
        <taxon>Pseudotrocha</taxon>
        <taxon>Ploima</taxon>
        <taxon>Brachionidae</taxon>
        <taxon>Brachionus</taxon>
    </lineage>
</organism>
<dbReference type="AlphaFoldDB" id="A0A3M7T5H1"/>
<gene>
    <name evidence="1" type="ORF">BpHYR1_015970</name>
</gene>
<dbReference type="EMBL" id="REGN01000280">
    <property type="protein sequence ID" value="RNA43078.1"/>
    <property type="molecule type" value="Genomic_DNA"/>
</dbReference>
<comment type="caution">
    <text evidence="1">The sequence shown here is derived from an EMBL/GenBank/DDBJ whole genome shotgun (WGS) entry which is preliminary data.</text>
</comment>
<keyword evidence="2" id="KW-1185">Reference proteome</keyword>
<accession>A0A3M7T5H1</accession>
<protein>
    <submittedName>
        <fullName evidence="1">Uncharacterized protein</fullName>
    </submittedName>
</protein>
<name>A0A3M7T5H1_BRAPC</name>
<proteinExistence type="predicted"/>
<sequence>MRVTSLEALTNDGISTKLFEIFRSYSNHTLTNIFEQIGILIGLNLIFTFNKANKYLRQNQNPQALMESFSCKLLF</sequence>